<evidence type="ECO:0000256" key="2">
    <source>
        <dbReference type="SAM" id="Coils"/>
    </source>
</evidence>
<dbReference type="InterPro" id="IPR038078">
    <property type="entry name" value="PhoU-like_sf"/>
</dbReference>
<feature type="coiled-coil region" evidence="2">
    <location>
        <begin position="174"/>
        <end position="201"/>
    </location>
</feature>
<dbReference type="Gene3D" id="1.20.58.220">
    <property type="entry name" value="Phosphate transport system protein phou homolog 2, domain 2"/>
    <property type="match status" value="1"/>
</dbReference>
<keyword evidence="3" id="KW-0472">Membrane</keyword>
<dbReference type="KEGG" id="asla:NCTC11923_00938"/>
<reference evidence="4 5" key="1">
    <citation type="submission" date="2018-12" db="EMBL/GenBank/DDBJ databases">
        <authorList>
            <consortium name="Pathogen Informatics"/>
        </authorList>
    </citation>
    <scope>NUCLEOTIDE SEQUENCE [LARGE SCALE GENOMIC DNA]</scope>
    <source>
        <strain evidence="4 5">NCTC11923</strain>
    </source>
</reference>
<evidence type="ECO:0000256" key="1">
    <source>
        <dbReference type="ARBA" id="ARBA00008591"/>
    </source>
</evidence>
<organism evidence="4 5">
    <name type="scientific">Actinomyces slackii</name>
    <dbReference type="NCBI Taxonomy" id="52774"/>
    <lineage>
        <taxon>Bacteria</taxon>
        <taxon>Bacillati</taxon>
        <taxon>Actinomycetota</taxon>
        <taxon>Actinomycetes</taxon>
        <taxon>Actinomycetales</taxon>
        <taxon>Actinomycetaceae</taxon>
        <taxon>Actinomyces</taxon>
    </lineage>
</organism>
<proteinExistence type="inferred from homology"/>
<sequence>MRLHPRNNDDEIIALISQSAGALVTAAGLLARIISADRNDRAALREELHAVEHAADETHHRLIRLIKDTFVTPVDRDDLHRIGSLLDDCMDALDEAGDVVVLYQVGSLPPACTEQVQILLRCAELSAEALPGLRSPASLHEYWVEINSLENAADRLFRSATAELFATERDAIRLVKVKEVIERLETAADAFEDLANAVESLAMSEG</sequence>
<keyword evidence="3" id="KW-0812">Transmembrane</keyword>
<name>A0A3S4UMZ5_9ACTO</name>
<evidence type="ECO:0000313" key="4">
    <source>
        <dbReference type="EMBL" id="VEG74304.1"/>
    </source>
</evidence>
<gene>
    <name evidence="4" type="ORF">NCTC11923_00938</name>
</gene>
<accession>A0A3S4UMZ5</accession>
<dbReference type="PANTHER" id="PTHR37298">
    <property type="entry name" value="UPF0111 PROTEIN YKAA"/>
    <property type="match status" value="1"/>
</dbReference>
<dbReference type="STRING" id="1278298.GCA_000428685_01832"/>
<feature type="transmembrane region" description="Helical" evidence="3">
    <location>
        <begin position="12"/>
        <end position="31"/>
    </location>
</feature>
<keyword evidence="3" id="KW-1133">Transmembrane helix</keyword>
<dbReference type="InterPro" id="IPR052912">
    <property type="entry name" value="UPF0111_domain"/>
</dbReference>
<dbReference type="PANTHER" id="PTHR37298:SF1">
    <property type="entry name" value="UPF0111 PROTEIN YKAA"/>
    <property type="match status" value="1"/>
</dbReference>
<dbReference type="Proteomes" id="UP000276899">
    <property type="component" value="Chromosome"/>
</dbReference>
<keyword evidence="2" id="KW-0175">Coiled coil</keyword>
<comment type="similarity">
    <text evidence="1">Belongs to the UPF0111 family.</text>
</comment>
<dbReference type="AlphaFoldDB" id="A0A3S4UMZ5"/>
<dbReference type="RefSeq" id="WP_026428092.1">
    <property type="nucleotide sequence ID" value="NZ_CBCRWE010000045.1"/>
</dbReference>
<protein>
    <submittedName>
        <fullName evidence="4">Phosphate transport regulator (Distant homolog of PhoU)</fullName>
    </submittedName>
</protein>
<dbReference type="Pfam" id="PF01865">
    <property type="entry name" value="PhoU_div"/>
    <property type="match status" value="1"/>
</dbReference>
<dbReference type="InterPro" id="IPR018445">
    <property type="entry name" value="Put_Phosphate_transp_reg"/>
</dbReference>
<evidence type="ECO:0000256" key="3">
    <source>
        <dbReference type="SAM" id="Phobius"/>
    </source>
</evidence>
<evidence type="ECO:0000313" key="5">
    <source>
        <dbReference type="Proteomes" id="UP000276899"/>
    </source>
</evidence>
<keyword evidence="5" id="KW-1185">Reference proteome</keyword>
<dbReference type="EMBL" id="LR134363">
    <property type="protein sequence ID" value="VEG74304.1"/>
    <property type="molecule type" value="Genomic_DNA"/>
</dbReference>